<organism evidence="8 9">
    <name type="scientific">Cohnella silvisoli</name>
    <dbReference type="NCBI Taxonomy" id="2873699"/>
    <lineage>
        <taxon>Bacteria</taxon>
        <taxon>Bacillati</taxon>
        <taxon>Bacillota</taxon>
        <taxon>Bacilli</taxon>
        <taxon>Bacillales</taxon>
        <taxon>Paenibacillaceae</taxon>
        <taxon>Cohnella</taxon>
    </lineage>
</organism>
<dbReference type="InterPro" id="IPR036388">
    <property type="entry name" value="WH-like_DNA-bd_sf"/>
</dbReference>
<evidence type="ECO:0000259" key="6">
    <source>
        <dbReference type="Pfam" id="PF04542"/>
    </source>
</evidence>
<keyword evidence="9" id="KW-1185">Reference proteome</keyword>
<dbReference type="InterPro" id="IPR014284">
    <property type="entry name" value="RNA_pol_sigma-70_dom"/>
</dbReference>
<evidence type="ECO:0000313" key="9">
    <source>
        <dbReference type="Proteomes" id="UP001493487"/>
    </source>
</evidence>
<reference evidence="8 9" key="1">
    <citation type="journal article" date="2023" name="Genome Announc.">
        <title>Pan-Genome Analyses of the Genus Cohnella and Proposal of the Novel Species Cohnella silvisoli sp. nov., Isolated from Forest Soil.</title>
        <authorList>
            <person name="Wang C."/>
            <person name="Mao L."/>
            <person name="Bao G."/>
            <person name="Zhu H."/>
        </authorList>
    </citation>
    <scope>NUCLEOTIDE SEQUENCE [LARGE SCALE GENOMIC DNA]</scope>
    <source>
        <strain evidence="8 9">NL03-T5-1</strain>
    </source>
</reference>
<dbReference type="PANTHER" id="PTHR43133">
    <property type="entry name" value="RNA POLYMERASE ECF-TYPE SIGMA FACTO"/>
    <property type="match status" value="1"/>
</dbReference>
<feature type="domain" description="RNA polymerase sigma-70 region 2" evidence="6">
    <location>
        <begin position="20"/>
        <end position="83"/>
    </location>
</feature>
<keyword evidence="5" id="KW-0804">Transcription</keyword>
<evidence type="ECO:0000256" key="5">
    <source>
        <dbReference type="ARBA" id="ARBA00023163"/>
    </source>
</evidence>
<keyword evidence="3" id="KW-0731">Sigma factor</keyword>
<gene>
    <name evidence="8" type="ORF">QJS35_00610</name>
</gene>
<evidence type="ECO:0000256" key="3">
    <source>
        <dbReference type="ARBA" id="ARBA00023082"/>
    </source>
</evidence>
<dbReference type="SUPFAM" id="SSF88659">
    <property type="entry name" value="Sigma3 and sigma4 domains of RNA polymerase sigma factors"/>
    <property type="match status" value="1"/>
</dbReference>
<feature type="domain" description="RNA polymerase sigma factor 70 region 4 type 2" evidence="7">
    <location>
        <begin position="109"/>
        <end position="157"/>
    </location>
</feature>
<protein>
    <submittedName>
        <fullName evidence="8">RNA polymerase sigma factor</fullName>
    </submittedName>
</protein>
<dbReference type="InterPro" id="IPR013324">
    <property type="entry name" value="RNA_pol_sigma_r3/r4-like"/>
</dbReference>
<keyword evidence="4" id="KW-0238">DNA-binding</keyword>
<keyword evidence="2" id="KW-0805">Transcription regulation</keyword>
<evidence type="ECO:0000259" key="7">
    <source>
        <dbReference type="Pfam" id="PF08281"/>
    </source>
</evidence>
<dbReference type="Gene3D" id="1.10.10.10">
    <property type="entry name" value="Winged helix-like DNA-binding domain superfamily/Winged helix DNA-binding domain"/>
    <property type="match status" value="1"/>
</dbReference>
<name>A0ABV1KL68_9BACL</name>
<comment type="similarity">
    <text evidence="1">Belongs to the sigma-70 factor family. ECF subfamily.</text>
</comment>
<dbReference type="Pfam" id="PF08281">
    <property type="entry name" value="Sigma70_r4_2"/>
    <property type="match status" value="1"/>
</dbReference>
<proteinExistence type="inferred from homology"/>
<dbReference type="Pfam" id="PF04542">
    <property type="entry name" value="Sigma70_r2"/>
    <property type="match status" value="1"/>
</dbReference>
<dbReference type="Gene3D" id="1.10.1740.10">
    <property type="match status" value="1"/>
</dbReference>
<dbReference type="SUPFAM" id="SSF88946">
    <property type="entry name" value="Sigma2 domain of RNA polymerase sigma factors"/>
    <property type="match status" value="1"/>
</dbReference>
<dbReference type="InterPro" id="IPR013249">
    <property type="entry name" value="RNA_pol_sigma70_r4_t2"/>
</dbReference>
<comment type="caution">
    <text evidence="8">The sequence shown here is derived from an EMBL/GenBank/DDBJ whole genome shotgun (WGS) entry which is preliminary data.</text>
</comment>
<dbReference type="RefSeq" id="WP_232183094.1">
    <property type="nucleotide sequence ID" value="NZ_JAIOAP010000001.1"/>
</dbReference>
<evidence type="ECO:0000313" key="8">
    <source>
        <dbReference type="EMBL" id="MEQ4480885.1"/>
    </source>
</evidence>
<evidence type="ECO:0000256" key="4">
    <source>
        <dbReference type="ARBA" id="ARBA00023125"/>
    </source>
</evidence>
<dbReference type="NCBIfam" id="TIGR02937">
    <property type="entry name" value="sigma70-ECF"/>
    <property type="match status" value="1"/>
</dbReference>
<accession>A0ABV1KL68</accession>
<evidence type="ECO:0000256" key="2">
    <source>
        <dbReference type="ARBA" id="ARBA00023015"/>
    </source>
</evidence>
<sequence length="245" mass="27949">MISTDKMDNTAIEADVHHMEQLQTALKRYCLSLTESSWDAEELAQDAWLKAVTTLKIARHANPEAYLLRIAKNTWIDQTRRKSVFTRLLKSEQPRVTLPNNGSFEIEFAFQALMKHLSPLQRAVFLLRDVFDYSISEAAEMLKTTEGAVKAALHRARHSLEAVKEDLEKDTLPLPEDEGLKTFLRILAKAYQMGDMATLVELVQRNELEPAMAIGILHNRRLHNLRSARRIDSSQTPRSQIQMAA</sequence>
<dbReference type="Proteomes" id="UP001493487">
    <property type="component" value="Unassembled WGS sequence"/>
</dbReference>
<dbReference type="InterPro" id="IPR013325">
    <property type="entry name" value="RNA_pol_sigma_r2"/>
</dbReference>
<dbReference type="EMBL" id="JASKHM010000001">
    <property type="protein sequence ID" value="MEQ4480885.1"/>
    <property type="molecule type" value="Genomic_DNA"/>
</dbReference>
<dbReference type="PANTHER" id="PTHR43133:SF8">
    <property type="entry name" value="RNA POLYMERASE SIGMA FACTOR HI_1459-RELATED"/>
    <property type="match status" value="1"/>
</dbReference>
<evidence type="ECO:0000256" key="1">
    <source>
        <dbReference type="ARBA" id="ARBA00010641"/>
    </source>
</evidence>
<dbReference type="InterPro" id="IPR007627">
    <property type="entry name" value="RNA_pol_sigma70_r2"/>
</dbReference>
<dbReference type="InterPro" id="IPR039425">
    <property type="entry name" value="RNA_pol_sigma-70-like"/>
</dbReference>